<evidence type="ECO:0000313" key="3">
    <source>
        <dbReference type="Proteomes" id="UP000731465"/>
    </source>
</evidence>
<accession>A0ABS7DID7</accession>
<dbReference type="SUPFAM" id="SSF89550">
    <property type="entry name" value="PHP domain-like"/>
    <property type="match status" value="1"/>
</dbReference>
<evidence type="ECO:0000259" key="1">
    <source>
        <dbReference type="SMART" id="SM00481"/>
    </source>
</evidence>
<comment type="caution">
    <text evidence="2">The sequence shown here is derived from an EMBL/GenBank/DDBJ whole genome shotgun (WGS) entry which is preliminary data.</text>
</comment>
<dbReference type="Proteomes" id="UP000731465">
    <property type="component" value="Unassembled WGS sequence"/>
</dbReference>
<dbReference type="PANTHER" id="PTHR42924:SF3">
    <property type="entry name" value="POLYMERASE_HISTIDINOL PHOSPHATASE N-TERMINAL DOMAIN-CONTAINING PROTEIN"/>
    <property type="match status" value="1"/>
</dbReference>
<protein>
    <submittedName>
        <fullName evidence="2">PHP domain-containing protein</fullName>
    </submittedName>
</protein>
<dbReference type="RefSeq" id="WP_219937844.1">
    <property type="nucleotide sequence ID" value="NZ_JAGFNY010000023.1"/>
</dbReference>
<reference evidence="2 3" key="1">
    <citation type="submission" date="2021-03" db="EMBL/GenBank/DDBJ databases">
        <title>Succinivibrio sp. nov. isolated from feces of cow.</title>
        <authorList>
            <person name="Choi J.-Y."/>
        </authorList>
    </citation>
    <scope>NUCLEOTIDE SEQUENCE [LARGE SCALE GENOMIC DNA]</scope>
    <source>
        <strain evidence="2 3">AGMB01872</strain>
    </source>
</reference>
<keyword evidence="3" id="KW-1185">Reference proteome</keyword>
<dbReference type="InterPro" id="IPR003141">
    <property type="entry name" value="Pol/His_phosphatase_N"/>
</dbReference>
<name>A0ABS7DID7_9GAMM</name>
<evidence type="ECO:0000313" key="2">
    <source>
        <dbReference type="EMBL" id="MBW7570620.1"/>
    </source>
</evidence>
<dbReference type="PANTHER" id="PTHR42924">
    <property type="entry name" value="EXONUCLEASE"/>
    <property type="match status" value="1"/>
</dbReference>
<dbReference type="EMBL" id="JAGFNY010000023">
    <property type="protein sequence ID" value="MBW7570620.1"/>
    <property type="molecule type" value="Genomic_DNA"/>
</dbReference>
<dbReference type="InterPro" id="IPR052018">
    <property type="entry name" value="PHP_domain"/>
</dbReference>
<dbReference type="InterPro" id="IPR016195">
    <property type="entry name" value="Pol/histidinol_Pase-like"/>
</dbReference>
<dbReference type="SMART" id="SM00481">
    <property type="entry name" value="POLIIIAc"/>
    <property type="match status" value="1"/>
</dbReference>
<proteinExistence type="predicted"/>
<dbReference type="Gene3D" id="3.20.20.140">
    <property type="entry name" value="Metal-dependent hydrolases"/>
    <property type="match status" value="1"/>
</dbReference>
<dbReference type="Pfam" id="PF02811">
    <property type="entry name" value="PHP"/>
    <property type="match status" value="1"/>
</dbReference>
<dbReference type="Gene3D" id="1.10.150.650">
    <property type="match status" value="1"/>
</dbReference>
<dbReference type="InterPro" id="IPR004013">
    <property type="entry name" value="PHP_dom"/>
</dbReference>
<gene>
    <name evidence="2" type="ORF">J5V48_06915</name>
</gene>
<dbReference type="CDD" id="cd07438">
    <property type="entry name" value="PHP_HisPPase_AMP"/>
    <property type="match status" value="1"/>
</dbReference>
<sequence length="290" mass="32299">MAAFFSKFDLHTHSNASDGALSPTQLVQRAYKKGITHLALTDHDCVDGINEAKEAAKGLLTLIEGAELSALFNNEQIHIVGLFLDTQAPALKEYLKNQKIKRIERAVAIGEKLERQGFKNAYEECKKRAAPGASITRGNYARYIVEMGRAQSADEAFSVYLKNGKSCYVKTSWPDVSVAVKAILDSNGVPVLAHPRRYQMTNTKLRELIEYFKLCGGIAMEVGSSQMSPSDRDFIAKLCEKYSLLASLGSDFHVEGAYRELGYNLIIPDFVKKVWEHPLAKPYNFPKENS</sequence>
<feature type="domain" description="Polymerase/histidinol phosphatase N-terminal" evidence="1">
    <location>
        <begin position="8"/>
        <end position="72"/>
    </location>
</feature>
<organism evidence="2 3">
    <name type="scientific">Succinivibrio faecicola</name>
    <dbReference type="NCBI Taxonomy" id="2820300"/>
    <lineage>
        <taxon>Bacteria</taxon>
        <taxon>Pseudomonadati</taxon>
        <taxon>Pseudomonadota</taxon>
        <taxon>Gammaproteobacteria</taxon>
        <taxon>Aeromonadales</taxon>
        <taxon>Succinivibrionaceae</taxon>
        <taxon>Succinivibrio</taxon>
    </lineage>
</organism>